<dbReference type="CDD" id="cd21806">
    <property type="entry name" value="DEFL_defensin-like"/>
    <property type="match status" value="1"/>
</dbReference>
<evidence type="ECO:0000256" key="7">
    <source>
        <dbReference type="ARBA" id="ARBA00023022"/>
    </source>
</evidence>
<dbReference type="GO" id="GO:0042742">
    <property type="term" value="P:defense response to bacterium"/>
    <property type="evidence" value="ECO:0007669"/>
    <property type="project" value="UniProtKB-KW"/>
</dbReference>
<keyword evidence="6" id="KW-0211">Defensin</keyword>
<evidence type="ECO:0000256" key="4">
    <source>
        <dbReference type="ARBA" id="ARBA00022588"/>
    </source>
</evidence>
<feature type="region of interest" description="Disordered" evidence="9">
    <location>
        <begin position="83"/>
        <end position="133"/>
    </location>
</feature>
<feature type="domain" description="Invertebrate defensins family profile" evidence="11">
    <location>
        <begin position="40"/>
        <end position="80"/>
    </location>
</feature>
<proteinExistence type="predicted"/>
<feature type="compositionally biased region" description="Basic residues" evidence="9">
    <location>
        <begin position="104"/>
        <end position="114"/>
    </location>
</feature>
<dbReference type="InterPro" id="IPR003614">
    <property type="entry name" value="Knottins"/>
</dbReference>
<evidence type="ECO:0000256" key="9">
    <source>
        <dbReference type="SAM" id="MobiDB-lite"/>
    </source>
</evidence>
<dbReference type="GO" id="GO:0045087">
    <property type="term" value="P:innate immune response"/>
    <property type="evidence" value="ECO:0007669"/>
    <property type="project" value="UniProtKB-KW"/>
</dbReference>
<accession>A0A154PBG0</accession>
<evidence type="ECO:0000256" key="2">
    <source>
        <dbReference type="ARBA" id="ARBA00022525"/>
    </source>
</evidence>
<keyword evidence="4" id="KW-0399">Innate immunity</keyword>
<feature type="signal peptide" evidence="10">
    <location>
        <begin position="1"/>
        <end position="20"/>
    </location>
</feature>
<dbReference type="SUPFAM" id="SSF57095">
    <property type="entry name" value="Scorpion toxin-like"/>
    <property type="match status" value="1"/>
</dbReference>
<keyword evidence="13" id="KW-1185">Reference proteome</keyword>
<dbReference type="EMBL" id="KQ434869">
    <property type="protein sequence ID" value="KZC09246.1"/>
    <property type="molecule type" value="Genomic_DNA"/>
</dbReference>
<dbReference type="Gene3D" id="3.30.30.10">
    <property type="entry name" value="Knottin, scorpion toxin-like"/>
    <property type="match status" value="1"/>
</dbReference>
<keyword evidence="2" id="KW-0964">Secreted</keyword>
<dbReference type="SMART" id="SM00505">
    <property type="entry name" value="Knot1"/>
    <property type="match status" value="1"/>
</dbReference>
<evidence type="ECO:0000256" key="8">
    <source>
        <dbReference type="ARBA" id="ARBA00023157"/>
    </source>
</evidence>
<dbReference type="InterPro" id="IPR036574">
    <property type="entry name" value="Scorpion_toxin-like_sf"/>
</dbReference>
<gene>
    <name evidence="12" type="ORF">WN55_10986</name>
</gene>
<name>A0A154PBG0_DUFNO</name>
<keyword evidence="5" id="KW-0391">Immunity</keyword>
<evidence type="ECO:0000256" key="10">
    <source>
        <dbReference type="SAM" id="SignalP"/>
    </source>
</evidence>
<feature type="compositionally biased region" description="Basic and acidic residues" evidence="9">
    <location>
        <begin position="83"/>
        <end position="92"/>
    </location>
</feature>
<dbReference type="InterPro" id="IPR001542">
    <property type="entry name" value="Defensin_invertebrate/fungal"/>
</dbReference>
<feature type="chain" id="PRO_5007599380" evidence="10">
    <location>
        <begin position="21"/>
        <end position="269"/>
    </location>
</feature>
<dbReference type="PROSITE" id="PS51378">
    <property type="entry name" value="INVERT_DEFENSINS"/>
    <property type="match status" value="1"/>
</dbReference>
<comment type="subcellular location">
    <subcellularLocation>
        <location evidence="1">Secreted</location>
    </subcellularLocation>
</comment>
<evidence type="ECO:0000256" key="6">
    <source>
        <dbReference type="ARBA" id="ARBA00022940"/>
    </source>
</evidence>
<protein>
    <submittedName>
        <fullName evidence="12">Defensin-1</fullName>
    </submittedName>
</protein>
<keyword evidence="3" id="KW-0929">Antimicrobial</keyword>
<evidence type="ECO:0000256" key="1">
    <source>
        <dbReference type="ARBA" id="ARBA00004613"/>
    </source>
</evidence>
<dbReference type="PANTHER" id="PTHR13645">
    <property type="entry name" value="DEFENSIN"/>
    <property type="match status" value="1"/>
</dbReference>
<dbReference type="GO" id="GO:0005615">
    <property type="term" value="C:extracellular space"/>
    <property type="evidence" value="ECO:0007669"/>
    <property type="project" value="TreeGrafter"/>
</dbReference>
<dbReference type="Proteomes" id="UP000076502">
    <property type="component" value="Unassembled WGS sequence"/>
</dbReference>
<dbReference type="STRING" id="178035.A0A154PBG0"/>
<keyword evidence="10" id="KW-0732">Signal</keyword>
<organism evidence="12 13">
    <name type="scientific">Dufourea novaeangliae</name>
    <name type="common">Sweat bee</name>
    <dbReference type="NCBI Taxonomy" id="178035"/>
    <lineage>
        <taxon>Eukaryota</taxon>
        <taxon>Metazoa</taxon>
        <taxon>Ecdysozoa</taxon>
        <taxon>Arthropoda</taxon>
        <taxon>Hexapoda</taxon>
        <taxon>Insecta</taxon>
        <taxon>Pterygota</taxon>
        <taxon>Neoptera</taxon>
        <taxon>Endopterygota</taxon>
        <taxon>Hymenoptera</taxon>
        <taxon>Apocrita</taxon>
        <taxon>Aculeata</taxon>
        <taxon>Apoidea</taxon>
        <taxon>Anthophila</taxon>
        <taxon>Halictidae</taxon>
        <taxon>Rophitinae</taxon>
        <taxon>Dufourea</taxon>
    </lineage>
</organism>
<dbReference type="Pfam" id="PF01097">
    <property type="entry name" value="Defensin_2"/>
    <property type="match status" value="1"/>
</dbReference>
<evidence type="ECO:0000256" key="3">
    <source>
        <dbReference type="ARBA" id="ARBA00022529"/>
    </source>
</evidence>
<reference evidence="12 13" key="1">
    <citation type="submission" date="2015-07" db="EMBL/GenBank/DDBJ databases">
        <title>The genome of Dufourea novaeangliae.</title>
        <authorList>
            <person name="Pan H."/>
            <person name="Kapheim K."/>
        </authorList>
    </citation>
    <scope>NUCLEOTIDE SEQUENCE [LARGE SCALE GENOMIC DNA]</scope>
    <source>
        <strain evidence="12">0120121106</strain>
        <tissue evidence="12">Whole body</tissue>
    </source>
</reference>
<evidence type="ECO:0000256" key="5">
    <source>
        <dbReference type="ARBA" id="ARBA00022859"/>
    </source>
</evidence>
<evidence type="ECO:0000259" key="11">
    <source>
        <dbReference type="PROSITE" id="PS51378"/>
    </source>
</evidence>
<dbReference type="PANTHER" id="PTHR13645:SF0">
    <property type="entry name" value="DEFENSIN"/>
    <property type="match status" value="1"/>
</dbReference>
<dbReference type="AlphaFoldDB" id="A0A154PBG0"/>
<dbReference type="InterPro" id="IPR017982">
    <property type="entry name" value="Defensin_insect"/>
</dbReference>
<evidence type="ECO:0000313" key="13">
    <source>
        <dbReference type="Proteomes" id="UP000076502"/>
    </source>
</evidence>
<sequence length="269" mass="29748">MVKIYFLVALLFVAVAAVMAAPVESEIEPLEFERAHRLRRVTCDLLSFGGYVGDSACAAHCLFKGKAGGHCDEGVCVCRKTPKNDWSSHPDEERAEEGDGGCSRGRRRRARKPRLGSISRASGDPRTSSNARVEGVHMVEGVSETSWIVARSPPPSPITYRRSVPLGPKLLAIARSPNIVFFGFTTWLARSIRTPSVSFLSSPAANRQQQPPSIYLIEQLQKPWLVWFDRCHIVISNLMEAILKALKSDEDLGRSLKPDTGHIRTSRPD</sequence>
<evidence type="ECO:0000313" key="12">
    <source>
        <dbReference type="EMBL" id="KZC09246.1"/>
    </source>
</evidence>
<keyword evidence="7" id="KW-0044">Antibiotic</keyword>
<dbReference type="OrthoDB" id="10038290at2759"/>
<dbReference type="GO" id="GO:0006959">
    <property type="term" value="P:humoral immune response"/>
    <property type="evidence" value="ECO:0007669"/>
    <property type="project" value="TreeGrafter"/>
</dbReference>
<keyword evidence="8" id="KW-1015">Disulfide bond</keyword>
<dbReference type="PRINTS" id="PR00271">
    <property type="entry name" value="DEFENSIN"/>
</dbReference>